<reference evidence="2 3" key="1">
    <citation type="journal article" date="2008" name="Nature">
        <title>The genome of Laccaria bicolor provides insights into mycorrhizal symbiosis.</title>
        <authorList>
            <person name="Martin F."/>
            <person name="Aerts A."/>
            <person name="Ahren D."/>
            <person name="Brun A."/>
            <person name="Danchin E.G.J."/>
            <person name="Duchaussoy F."/>
            <person name="Gibon J."/>
            <person name="Kohler A."/>
            <person name="Lindquist E."/>
            <person name="Pereda V."/>
            <person name="Salamov A."/>
            <person name="Shapiro H.J."/>
            <person name="Wuyts J."/>
            <person name="Blaudez D."/>
            <person name="Buee M."/>
            <person name="Brokstein P."/>
            <person name="Canbaeck B."/>
            <person name="Cohen D."/>
            <person name="Courty P.E."/>
            <person name="Coutinho P.M."/>
            <person name="Delaruelle C."/>
            <person name="Detter J.C."/>
            <person name="Deveau A."/>
            <person name="DiFazio S."/>
            <person name="Duplessis S."/>
            <person name="Fraissinet-Tachet L."/>
            <person name="Lucic E."/>
            <person name="Frey-Klett P."/>
            <person name="Fourrey C."/>
            <person name="Feussner I."/>
            <person name="Gay G."/>
            <person name="Grimwood J."/>
            <person name="Hoegger P.J."/>
            <person name="Jain P."/>
            <person name="Kilaru S."/>
            <person name="Labbe J."/>
            <person name="Lin Y.C."/>
            <person name="Legue V."/>
            <person name="Le Tacon F."/>
            <person name="Marmeisse R."/>
            <person name="Melayah D."/>
            <person name="Montanini B."/>
            <person name="Muratet M."/>
            <person name="Nehls U."/>
            <person name="Niculita-Hirzel H."/>
            <person name="Oudot-Le Secq M.P."/>
            <person name="Peter M."/>
            <person name="Quesneville H."/>
            <person name="Rajashekar B."/>
            <person name="Reich M."/>
            <person name="Rouhier N."/>
            <person name="Schmutz J."/>
            <person name="Yin T."/>
            <person name="Chalot M."/>
            <person name="Henrissat B."/>
            <person name="Kuees U."/>
            <person name="Lucas S."/>
            <person name="Van de Peer Y."/>
            <person name="Podila G.K."/>
            <person name="Polle A."/>
            <person name="Pukkila P.J."/>
            <person name="Richardson P.M."/>
            <person name="Rouze P."/>
            <person name="Sanders I.R."/>
            <person name="Stajich J.E."/>
            <person name="Tunlid A."/>
            <person name="Tuskan G."/>
            <person name="Grigoriev I.V."/>
        </authorList>
    </citation>
    <scope>NUCLEOTIDE SEQUENCE [LARGE SCALE GENOMIC DNA]</scope>
    <source>
        <strain evidence="3">S238N-H82 / ATCC MYA-4686</strain>
    </source>
</reference>
<dbReference type="PANTHER" id="PTHR36091:SF2">
    <property type="entry name" value="AMINOGLYCOSIDE PHOSPHOTRANSFERASE DOMAIN-CONTAINING PROTEIN"/>
    <property type="match status" value="1"/>
</dbReference>
<proteinExistence type="predicted"/>
<evidence type="ECO:0000313" key="2">
    <source>
        <dbReference type="EMBL" id="EDR03161.1"/>
    </source>
</evidence>
<name>B0DQR2_LACBS</name>
<evidence type="ECO:0000313" key="3">
    <source>
        <dbReference type="Proteomes" id="UP000001194"/>
    </source>
</evidence>
<organism evidence="3">
    <name type="scientific">Laccaria bicolor (strain S238N-H82 / ATCC MYA-4686)</name>
    <name type="common">Bicoloured deceiver</name>
    <name type="synonym">Laccaria laccata var. bicolor</name>
    <dbReference type="NCBI Taxonomy" id="486041"/>
    <lineage>
        <taxon>Eukaryota</taxon>
        <taxon>Fungi</taxon>
        <taxon>Dikarya</taxon>
        <taxon>Basidiomycota</taxon>
        <taxon>Agaricomycotina</taxon>
        <taxon>Agaricomycetes</taxon>
        <taxon>Agaricomycetidae</taxon>
        <taxon>Agaricales</taxon>
        <taxon>Agaricineae</taxon>
        <taxon>Hydnangiaceae</taxon>
        <taxon>Laccaria</taxon>
    </lineage>
</organism>
<dbReference type="KEGG" id="lbc:LACBIDRAFT_253586"/>
<dbReference type="HOGENOM" id="CLU_019189_9_1_1"/>
<dbReference type="RefSeq" id="XP_001886302.1">
    <property type="nucleotide sequence ID" value="XM_001886267.1"/>
</dbReference>
<dbReference type="InterPro" id="IPR051035">
    <property type="entry name" value="Mito_inheritance_9"/>
</dbReference>
<dbReference type="InParanoid" id="B0DQR2"/>
<accession>B0DQR2</accession>
<gene>
    <name evidence="2" type="ORF">LACBIDRAFT_253586</name>
</gene>
<dbReference type="EMBL" id="DS547126">
    <property type="protein sequence ID" value="EDR03161.1"/>
    <property type="molecule type" value="Genomic_DNA"/>
</dbReference>
<dbReference type="STRING" id="486041.B0DQR2"/>
<dbReference type="GeneID" id="6081848"/>
<evidence type="ECO:0000259" key="1">
    <source>
        <dbReference type="Pfam" id="PF01636"/>
    </source>
</evidence>
<dbReference type="Gene3D" id="3.30.200.20">
    <property type="entry name" value="Phosphorylase Kinase, domain 1"/>
    <property type="match status" value="1"/>
</dbReference>
<dbReference type="OrthoDB" id="2831558at2759"/>
<dbReference type="InterPro" id="IPR002575">
    <property type="entry name" value="Aminoglycoside_PTrfase"/>
</dbReference>
<feature type="domain" description="Aminoglycoside phosphotransferase" evidence="1">
    <location>
        <begin position="55"/>
        <end position="309"/>
    </location>
</feature>
<keyword evidence="3" id="KW-1185">Reference proteome</keyword>
<dbReference type="Pfam" id="PF01636">
    <property type="entry name" value="APH"/>
    <property type="match status" value="1"/>
</dbReference>
<dbReference type="GO" id="GO:0005739">
    <property type="term" value="C:mitochondrion"/>
    <property type="evidence" value="ECO:0007669"/>
    <property type="project" value="TreeGrafter"/>
</dbReference>
<protein>
    <submittedName>
        <fullName evidence="2">Predicted protein</fullName>
    </submittedName>
</protein>
<dbReference type="PANTHER" id="PTHR36091">
    <property type="entry name" value="ALTERED INHERITANCE OF MITOCHONDRIA PROTEIN 9, MITOCHONDRIAL"/>
    <property type="match status" value="1"/>
</dbReference>
<dbReference type="Proteomes" id="UP000001194">
    <property type="component" value="Unassembled WGS sequence"/>
</dbReference>
<dbReference type="SUPFAM" id="SSF56112">
    <property type="entry name" value="Protein kinase-like (PK-like)"/>
    <property type="match status" value="1"/>
</dbReference>
<dbReference type="AlphaFoldDB" id="B0DQR2"/>
<dbReference type="InterPro" id="IPR011009">
    <property type="entry name" value="Kinase-like_dom_sf"/>
</dbReference>
<sequence length="524" mass="60469">MKDLESELFHYTSGRFLANEDLRLRERRRIFNIPGLFEIIAKARNCKTSEIVGFRKLAEGGLNRSFLVTLRDGFRLVVRIPYPILIPKAYAYASEVATMDFLRSKGLPIPEVYAYSYTPENEAGTEYMLIEYVEGIDLSQVWFNLEKKEIDSLMDQLAKLESIMMSIPFPAGGSIYYTTDLKQKGEPYLTSKPSLSHRRSVSAWALMYRYHSGMEKESKWTHSEFGSPRAPYRGFRRDCYNNEKQEPSDHTNNLRRYLLLAPSLVPDNDSLTAFCIRHPDLNLENIKVTTDSNGLQIRSVLDWQHAVVLPLFLHAGMPYDIQNEEDEVSRSMIRPKLPDDFDKLSQGEQIWEKQLLRRRLAHYNYILSTMVYNKAHHKGLAYPLGNFCRRIFNYATAPWEGETIKLQLALIEMVVGWDRFAKGGSTPCPVVIMLDEIDAAVKLGEELEIADENERMVRKYVGYGPETWVPAARYEKAVASGEEMKQKMLEVYSEDGGITDEKRALMMACWPLEAMDEVEFEEYL</sequence>